<dbReference type="CDD" id="cd12148">
    <property type="entry name" value="fungal_TF_MHR"/>
    <property type="match status" value="1"/>
</dbReference>
<dbReference type="EMBL" id="JBBPDW010000056">
    <property type="protein sequence ID" value="KAK7531207.1"/>
    <property type="molecule type" value="Genomic_DNA"/>
</dbReference>
<proteinExistence type="predicted"/>
<dbReference type="InterPro" id="IPR036864">
    <property type="entry name" value="Zn2-C6_fun-type_DNA-bd_sf"/>
</dbReference>
<dbReference type="Proteomes" id="UP001365128">
    <property type="component" value="Unassembled WGS sequence"/>
</dbReference>
<dbReference type="SUPFAM" id="SSF57701">
    <property type="entry name" value="Zn2/Cys6 DNA-binding domain"/>
    <property type="match status" value="1"/>
</dbReference>
<keyword evidence="3" id="KW-0539">Nucleus</keyword>
<dbReference type="PROSITE" id="PS50048">
    <property type="entry name" value="ZN2_CY6_FUNGAL_2"/>
    <property type="match status" value="1"/>
</dbReference>
<dbReference type="PANTHER" id="PTHR31001">
    <property type="entry name" value="UNCHARACTERIZED TRANSCRIPTIONAL REGULATORY PROTEIN"/>
    <property type="match status" value="1"/>
</dbReference>
<evidence type="ECO:0000256" key="3">
    <source>
        <dbReference type="ARBA" id="ARBA00023242"/>
    </source>
</evidence>
<feature type="region of interest" description="Disordered" evidence="4">
    <location>
        <begin position="1"/>
        <end position="73"/>
    </location>
</feature>
<gene>
    <name evidence="6" type="ORF">IWX46DRAFT_670318</name>
</gene>
<evidence type="ECO:0000313" key="7">
    <source>
        <dbReference type="Proteomes" id="UP001365128"/>
    </source>
</evidence>
<dbReference type="Pfam" id="PF00172">
    <property type="entry name" value="Zn_clus"/>
    <property type="match status" value="1"/>
</dbReference>
<accession>A0ABR1L7J7</accession>
<sequence>MSRPESSPVASPSSPQVPPLLPMDSTALGGADLSVASRNYPVVDRDQSERPTAAAGDQSVSPPPKKKQKRNKPTLSCDCCVERKTKCDRGRPQCLACVKRQTTCNYSEVANLIARSAERNGGRPAAKARKKAQVRALLGVVTPNSSEHLTSRSLAVHIFPYTIRSFEPIVVDHEWDGCTHPAIELLGLTDTDFLRERQDFSRPQQQRSQSMSSNASSMHNLLSNVPYTKHTPSLIFGVGAEHPFSNYWTCKGGLQEVVSVLPRKEQADILVDSYFEAVDPVYPMIHRPKFDADYLSFWGLPQEDKYQADAALLALHFVVYAMGTQFVSMPNATERAQIAEFYVSAAHQALRISGYLSRISLRTIQAMVLINYFLMNKNSASDAWSFGGVLIHQSLAIGLNRDPETVVPRASALEKQQRRKVWQAVLFQQVFLCVLIKLPPTATVSDVQVESLTDEADGDHEINGCARDTPDAFPNPMRISNIAPPPMPHLPHEISDKQYIRTMWKLANLVQGSICIPRSLNRPMTSSVREKSTLLQSFRSFYSTIPKGLTHDITAKFVASNQRQAKQELFFRSNFHHCVMLLLADANEPAGVKCDVRGALEEARLALQAFFDLWEHLRVDAGVWWVFQHRAFEEALMMARLLAIQQQPDSPFQNQIKSPIEETLLVAAKHDIRRVIEILEQVGSSAPEMQKTRTEVLRTAYEDIQF</sequence>
<comment type="caution">
    <text evidence="6">The sequence shown here is derived from an EMBL/GenBank/DDBJ whole genome shotgun (WGS) entry which is preliminary data.</text>
</comment>
<evidence type="ECO:0000256" key="4">
    <source>
        <dbReference type="SAM" id="MobiDB-lite"/>
    </source>
</evidence>
<evidence type="ECO:0000259" key="5">
    <source>
        <dbReference type="PROSITE" id="PS50048"/>
    </source>
</evidence>
<feature type="compositionally biased region" description="Low complexity" evidence="4">
    <location>
        <begin position="1"/>
        <end position="14"/>
    </location>
</feature>
<protein>
    <submittedName>
        <fullName evidence="6">Fungal-specific transcription factor domain-containing protein</fullName>
    </submittedName>
</protein>
<evidence type="ECO:0000313" key="6">
    <source>
        <dbReference type="EMBL" id="KAK7531207.1"/>
    </source>
</evidence>
<feature type="domain" description="Zn(2)-C6 fungal-type" evidence="5">
    <location>
        <begin position="76"/>
        <end position="106"/>
    </location>
</feature>
<name>A0ABR1L7J7_9PEZI</name>
<dbReference type="Pfam" id="PF04082">
    <property type="entry name" value="Fungal_trans"/>
    <property type="match status" value="1"/>
</dbReference>
<keyword evidence="7" id="KW-1185">Reference proteome</keyword>
<dbReference type="SMART" id="SM00066">
    <property type="entry name" value="GAL4"/>
    <property type="match status" value="1"/>
</dbReference>
<dbReference type="CDD" id="cd00067">
    <property type="entry name" value="GAL4"/>
    <property type="match status" value="1"/>
</dbReference>
<dbReference type="Gene3D" id="4.10.240.10">
    <property type="entry name" value="Zn(2)-C6 fungal-type DNA-binding domain"/>
    <property type="match status" value="1"/>
</dbReference>
<organism evidence="6 7">
    <name type="scientific">Phyllosticta citricarpa</name>
    <dbReference type="NCBI Taxonomy" id="55181"/>
    <lineage>
        <taxon>Eukaryota</taxon>
        <taxon>Fungi</taxon>
        <taxon>Dikarya</taxon>
        <taxon>Ascomycota</taxon>
        <taxon>Pezizomycotina</taxon>
        <taxon>Dothideomycetes</taxon>
        <taxon>Dothideomycetes incertae sedis</taxon>
        <taxon>Botryosphaeriales</taxon>
        <taxon>Phyllostictaceae</taxon>
        <taxon>Phyllosticta</taxon>
    </lineage>
</organism>
<dbReference type="PANTHER" id="PTHR31001:SF81">
    <property type="entry name" value="ZN(II)2CYS6 TRANSCRIPTION FACTOR"/>
    <property type="match status" value="1"/>
</dbReference>
<evidence type="ECO:0000256" key="1">
    <source>
        <dbReference type="ARBA" id="ARBA00004123"/>
    </source>
</evidence>
<dbReference type="InterPro" id="IPR007219">
    <property type="entry name" value="XnlR_reg_dom"/>
</dbReference>
<keyword evidence="2" id="KW-0479">Metal-binding</keyword>
<comment type="subcellular location">
    <subcellularLocation>
        <location evidence="1">Nucleus</location>
    </subcellularLocation>
</comment>
<dbReference type="InterPro" id="IPR001138">
    <property type="entry name" value="Zn2Cys6_DnaBD"/>
</dbReference>
<reference evidence="6 7" key="1">
    <citation type="submission" date="2024-04" db="EMBL/GenBank/DDBJ databases">
        <title>Phyllosticta paracitricarpa is synonymous to the EU quarantine fungus P. citricarpa based on phylogenomic analyses.</title>
        <authorList>
            <consortium name="Lawrence Berkeley National Laboratory"/>
            <person name="Van Ingen-Buijs V.A."/>
            <person name="Van Westerhoven A.C."/>
            <person name="Haridas S."/>
            <person name="Skiadas P."/>
            <person name="Martin F."/>
            <person name="Groenewald J.Z."/>
            <person name="Crous P.W."/>
            <person name="Seidl M.F."/>
        </authorList>
    </citation>
    <scope>NUCLEOTIDE SEQUENCE [LARGE SCALE GENOMIC DNA]</scope>
    <source>
        <strain evidence="6 7">CBS 122670</strain>
    </source>
</reference>
<dbReference type="InterPro" id="IPR050613">
    <property type="entry name" value="Sec_Metabolite_Reg"/>
</dbReference>
<evidence type="ECO:0000256" key="2">
    <source>
        <dbReference type="ARBA" id="ARBA00022723"/>
    </source>
</evidence>